<name>A0ABP9KL79_9SPHN</name>
<dbReference type="Proteomes" id="UP001500518">
    <property type="component" value="Unassembled WGS sequence"/>
</dbReference>
<gene>
    <name evidence="2" type="ORF">GCM10023208_27400</name>
</gene>
<keyword evidence="3" id="KW-1185">Reference proteome</keyword>
<proteinExistence type="predicted"/>
<evidence type="ECO:0000313" key="3">
    <source>
        <dbReference type="Proteomes" id="UP001500518"/>
    </source>
</evidence>
<keyword evidence="1" id="KW-0812">Transmembrane</keyword>
<keyword evidence="1" id="KW-0472">Membrane</keyword>
<organism evidence="2 3">
    <name type="scientific">Erythrobacter westpacificensis</name>
    <dbReference type="NCBI Taxonomy" id="1055231"/>
    <lineage>
        <taxon>Bacteria</taxon>
        <taxon>Pseudomonadati</taxon>
        <taxon>Pseudomonadota</taxon>
        <taxon>Alphaproteobacteria</taxon>
        <taxon>Sphingomonadales</taxon>
        <taxon>Erythrobacteraceae</taxon>
        <taxon>Erythrobacter/Porphyrobacter group</taxon>
        <taxon>Erythrobacter</taxon>
    </lineage>
</organism>
<evidence type="ECO:0000313" key="2">
    <source>
        <dbReference type="EMBL" id="GAA5059750.1"/>
    </source>
</evidence>
<dbReference type="EMBL" id="BAABHV010000021">
    <property type="protein sequence ID" value="GAA5059750.1"/>
    <property type="molecule type" value="Genomic_DNA"/>
</dbReference>
<feature type="transmembrane region" description="Helical" evidence="1">
    <location>
        <begin position="6"/>
        <end position="24"/>
    </location>
</feature>
<protein>
    <submittedName>
        <fullName evidence="2">Uncharacterized protein</fullName>
    </submittedName>
</protein>
<reference evidence="3" key="1">
    <citation type="journal article" date="2019" name="Int. J. Syst. Evol. Microbiol.">
        <title>The Global Catalogue of Microorganisms (GCM) 10K type strain sequencing project: providing services to taxonomists for standard genome sequencing and annotation.</title>
        <authorList>
            <consortium name="The Broad Institute Genomics Platform"/>
            <consortium name="The Broad Institute Genome Sequencing Center for Infectious Disease"/>
            <person name="Wu L."/>
            <person name="Ma J."/>
        </authorList>
    </citation>
    <scope>NUCLEOTIDE SEQUENCE [LARGE SCALE GENOMIC DNA]</scope>
    <source>
        <strain evidence="3">JCM 18014</strain>
    </source>
</reference>
<keyword evidence="1" id="KW-1133">Transmembrane helix</keyword>
<sequence>MKGKGIMVIFIIVLILVAIIAYIGGQNLGRWMTTTESAEGGA</sequence>
<evidence type="ECO:0000256" key="1">
    <source>
        <dbReference type="SAM" id="Phobius"/>
    </source>
</evidence>
<accession>A0ABP9KL79</accession>
<comment type="caution">
    <text evidence="2">The sequence shown here is derived from an EMBL/GenBank/DDBJ whole genome shotgun (WGS) entry which is preliminary data.</text>
</comment>